<keyword evidence="4" id="KW-1185">Reference proteome</keyword>
<keyword evidence="1" id="KW-0812">Transmembrane</keyword>
<gene>
    <name evidence="3" type="ORF">SP60_02265</name>
</gene>
<keyword evidence="1" id="KW-1133">Transmembrane helix</keyword>
<dbReference type="PANTHER" id="PTHR43685">
    <property type="entry name" value="GLYCOSYLTRANSFERASE"/>
    <property type="match status" value="1"/>
</dbReference>
<dbReference type="Pfam" id="PF00535">
    <property type="entry name" value="Glycos_transf_2"/>
    <property type="match status" value="1"/>
</dbReference>
<dbReference type="OrthoDB" id="9801954at2"/>
<dbReference type="PANTHER" id="PTHR43685:SF2">
    <property type="entry name" value="GLYCOSYLTRANSFERASE 2-LIKE DOMAIN-CONTAINING PROTEIN"/>
    <property type="match status" value="1"/>
</dbReference>
<protein>
    <recommendedName>
        <fullName evidence="2">Glycosyltransferase 2-like domain-containing protein</fullName>
    </recommendedName>
</protein>
<dbReference type="STRING" id="1705394.SP60_02265"/>
<feature type="transmembrane region" description="Helical" evidence="1">
    <location>
        <begin position="234"/>
        <end position="257"/>
    </location>
</feature>
<evidence type="ECO:0000256" key="1">
    <source>
        <dbReference type="SAM" id="Phobius"/>
    </source>
</evidence>
<dbReference type="Gene3D" id="3.90.550.10">
    <property type="entry name" value="Spore Coat Polysaccharide Biosynthesis Protein SpsA, Chain A"/>
    <property type="match status" value="1"/>
</dbReference>
<dbReference type="InterPro" id="IPR050834">
    <property type="entry name" value="Glycosyltransf_2"/>
</dbReference>
<feature type="domain" description="Glycosyltransferase 2-like" evidence="2">
    <location>
        <begin position="9"/>
        <end position="140"/>
    </location>
</feature>
<sequence length="332" mass="38127">MTKNKYMVSVVIPSAHNAIDIEKCIDAVLDQTYAPSEIIIVDSYGLNDYDKKQLQAMCQNRCAFHIISHSETLNPGAARNIGVEKASGDYIAFIDIMTIPRVNWLSNCLKQINTGEAVDIIWGSTLYVVNNSGLMTYVRDSIYGVNPIRTLPGSIIKKTVFHKVGQFLENVRTGEDSEWMNRTIYFNLVSIDNSVIVLDYYGLLRLNFKKLIKKWLVSYRSSGGLEYYKWQRQLAVFILLPYFIFIAYIWNGLVIGWQVNSLFYIPHITKIVTTTPFVIYFLYRGIFLPRDKGLKLFPGILPLRFLALFFVGAVLDMVKFYAFITLNKKIKK</sequence>
<dbReference type="InterPro" id="IPR001173">
    <property type="entry name" value="Glyco_trans_2-like"/>
</dbReference>
<proteinExistence type="predicted"/>
<dbReference type="RefSeq" id="WP_053951096.1">
    <property type="nucleotide sequence ID" value="NZ_CP010552.1"/>
</dbReference>
<dbReference type="InterPro" id="IPR029044">
    <property type="entry name" value="Nucleotide-diphossugar_trans"/>
</dbReference>
<dbReference type="AlphaFoldDB" id="A0A0M4NI82"/>
<accession>A0A0M4NI82</accession>
<dbReference type="CDD" id="cd00761">
    <property type="entry name" value="Glyco_tranf_GTA_type"/>
    <property type="match status" value="1"/>
</dbReference>
<organism evidence="3 4">
    <name type="scientific">Candidatus Thioglobus autotrophicus</name>
    <dbReference type="NCBI Taxonomy" id="1705394"/>
    <lineage>
        <taxon>Bacteria</taxon>
        <taxon>Pseudomonadati</taxon>
        <taxon>Pseudomonadota</taxon>
        <taxon>Gammaproteobacteria</taxon>
        <taxon>Candidatus Pseudothioglobaceae</taxon>
        <taxon>Candidatus Thioglobus</taxon>
    </lineage>
</organism>
<evidence type="ECO:0000313" key="4">
    <source>
        <dbReference type="Proteomes" id="UP000058020"/>
    </source>
</evidence>
<dbReference type="Proteomes" id="UP000058020">
    <property type="component" value="Chromosome"/>
</dbReference>
<evidence type="ECO:0000313" key="3">
    <source>
        <dbReference type="EMBL" id="ALE52163.1"/>
    </source>
</evidence>
<evidence type="ECO:0000259" key="2">
    <source>
        <dbReference type="Pfam" id="PF00535"/>
    </source>
</evidence>
<keyword evidence="1" id="KW-0472">Membrane</keyword>
<dbReference type="KEGG" id="tho:SP60_02265"/>
<feature type="transmembrane region" description="Helical" evidence="1">
    <location>
        <begin position="263"/>
        <end position="283"/>
    </location>
</feature>
<dbReference type="EMBL" id="CP010552">
    <property type="protein sequence ID" value="ALE52163.1"/>
    <property type="molecule type" value="Genomic_DNA"/>
</dbReference>
<reference evidence="3 4" key="1">
    <citation type="journal article" date="2015" name="Genome Announc.">
        <title>Genome Sequence of 'Candidatus Thioglobus autotrophica' Strain EF1, a Chemoautotroph from the SUP05 Clade of Marine Gammaproteobacteria.</title>
        <authorList>
            <person name="Shah V."/>
            <person name="Morris R.M."/>
        </authorList>
    </citation>
    <scope>NUCLEOTIDE SEQUENCE [LARGE SCALE GENOMIC DNA]</scope>
    <source>
        <strain evidence="3 4">EF1</strain>
    </source>
</reference>
<feature type="transmembrane region" description="Helical" evidence="1">
    <location>
        <begin position="303"/>
        <end position="324"/>
    </location>
</feature>
<name>A0A0M4NI82_9GAMM</name>
<dbReference type="SUPFAM" id="SSF53448">
    <property type="entry name" value="Nucleotide-diphospho-sugar transferases"/>
    <property type="match status" value="1"/>
</dbReference>